<dbReference type="RefSeq" id="WP_209512968.1">
    <property type="nucleotide sequence ID" value="NZ_JAGGKS010000011.1"/>
</dbReference>
<protein>
    <submittedName>
        <fullName evidence="7">Ribonuclease G</fullName>
        <ecNumber evidence="7">3.1.26.-</ecNumber>
    </submittedName>
</protein>
<evidence type="ECO:0000259" key="6">
    <source>
        <dbReference type="PROSITE" id="PS50126"/>
    </source>
</evidence>
<keyword evidence="4" id="KW-0460">Magnesium</keyword>
<comment type="caution">
    <text evidence="7">The sequence shown here is derived from an EMBL/GenBank/DDBJ whole genome shotgun (WGS) entry which is preliminary data.</text>
</comment>
<dbReference type="InterPro" id="IPR012340">
    <property type="entry name" value="NA-bd_OB-fold"/>
</dbReference>
<feature type="domain" description="S1 motif" evidence="6">
    <location>
        <begin position="34"/>
        <end position="116"/>
    </location>
</feature>
<evidence type="ECO:0000256" key="3">
    <source>
        <dbReference type="ARBA" id="ARBA00022801"/>
    </source>
</evidence>
<evidence type="ECO:0000256" key="5">
    <source>
        <dbReference type="ARBA" id="ARBA00022884"/>
    </source>
</evidence>
<accession>A0ABS4GHV5</accession>
<keyword evidence="8" id="KW-1185">Reference proteome</keyword>
<evidence type="ECO:0000256" key="1">
    <source>
        <dbReference type="ARBA" id="ARBA00001946"/>
    </source>
</evidence>
<dbReference type="SUPFAM" id="SSF50249">
    <property type="entry name" value="Nucleic acid-binding proteins"/>
    <property type="match status" value="1"/>
</dbReference>
<dbReference type="Gene3D" id="3.40.1260.20">
    <property type="entry name" value="Ribonuclease E, catalytic domain"/>
    <property type="match status" value="1"/>
</dbReference>
<name>A0ABS4GHV5_9FIRM</name>
<dbReference type="Proteomes" id="UP001519342">
    <property type="component" value="Unassembled WGS sequence"/>
</dbReference>
<evidence type="ECO:0000313" key="8">
    <source>
        <dbReference type="Proteomes" id="UP001519342"/>
    </source>
</evidence>
<comment type="cofactor">
    <cofactor evidence="1">
        <name>Mg(2+)</name>
        <dbReference type="ChEBI" id="CHEBI:18420"/>
    </cofactor>
</comment>
<keyword evidence="3 7" id="KW-0378">Hydrolase</keyword>
<organism evidence="7 8">
    <name type="scientific">Sedimentibacter acidaminivorans</name>
    <dbReference type="NCBI Taxonomy" id="913099"/>
    <lineage>
        <taxon>Bacteria</taxon>
        <taxon>Bacillati</taxon>
        <taxon>Bacillota</taxon>
        <taxon>Tissierellia</taxon>
        <taxon>Sedimentibacter</taxon>
    </lineage>
</organism>
<keyword evidence="2" id="KW-0479">Metal-binding</keyword>
<dbReference type="EMBL" id="JAGGKS010000011">
    <property type="protein sequence ID" value="MBP1927259.1"/>
    <property type="molecule type" value="Genomic_DNA"/>
</dbReference>
<dbReference type="EC" id="3.1.26.-" evidence="7"/>
<sequence length="489" mass="56544">MISNSVFFEQIAILQNGKLQDFLYEEKNNESYLGNIYKGRVVNILPGMDAAFVDVGLKKNAYLNKNDLLSDKFLKEKNISRKDVKSINKVLKNGEEILVQISREPIGEKDISVTTDISLPGKFIALIPKSLEVNISTRIKNPEERKRLQEIGKSIMTDGNGMIIRTFSENREKEEIEKEYLMLSKLYNQIQQEFNYSYAPKLLYKNNHIIEKVFKDYVDYLVDEIYVEDKEIKCKVDELIKYYNVSDELKDIKVIDTFTNIFEMFNIEKQIDMLFDRKVELENGGSIFIDVTEALTVIDVNSGKFIGNDNMEETALTLNLLALREIARQVKLRNISGIIIVDFIDVKNENNINLIIESAKKIFKSDKAKIKVVGMTKLNLMEITRKKDKDNFFNLMTEDCEHCRGGGKVNSRVQIILKIENIIRKIKINTSCEFVILSVGNMMYNKILSSCIADIHKIEEKYNIEIQIEENRNILTEDIVVEKMGKQNI</sequence>
<proteinExistence type="predicted"/>
<dbReference type="Pfam" id="PF10150">
    <property type="entry name" value="RNase_E_G"/>
    <property type="match status" value="1"/>
</dbReference>
<gene>
    <name evidence="7" type="ORF">J2Z76_003156</name>
</gene>
<dbReference type="GO" id="GO:0016787">
    <property type="term" value="F:hydrolase activity"/>
    <property type="evidence" value="ECO:0007669"/>
    <property type="project" value="UniProtKB-KW"/>
</dbReference>
<evidence type="ECO:0000256" key="2">
    <source>
        <dbReference type="ARBA" id="ARBA00022723"/>
    </source>
</evidence>
<dbReference type="NCBIfam" id="TIGR00757">
    <property type="entry name" value="RNaseEG"/>
    <property type="match status" value="1"/>
</dbReference>
<dbReference type="InterPro" id="IPR003029">
    <property type="entry name" value="S1_domain"/>
</dbReference>
<dbReference type="CDD" id="cd04453">
    <property type="entry name" value="S1_RNase_E"/>
    <property type="match status" value="1"/>
</dbReference>
<dbReference type="SMART" id="SM00316">
    <property type="entry name" value="S1"/>
    <property type="match status" value="1"/>
</dbReference>
<dbReference type="PANTHER" id="PTHR30001">
    <property type="entry name" value="RIBONUCLEASE"/>
    <property type="match status" value="1"/>
</dbReference>
<dbReference type="InterPro" id="IPR019307">
    <property type="entry name" value="RNA-bd_AU-1/RNase_E/G"/>
</dbReference>
<dbReference type="PROSITE" id="PS50126">
    <property type="entry name" value="S1"/>
    <property type="match status" value="1"/>
</dbReference>
<dbReference type="Gene3D" id="2.40.50.140">
    <property type="entry name" value="Nucleic acid-binding proteins"/>
    <property type="match status" value="1"/>
</dbReference>
<reference evidence="7 8" key="1">
    <citation type="submission" date="2021-03" db="EMBL/GenBank/DDBJ databases">
        <title>Genomic Encyclopedia of Type Strains, Phase IV (KMG-IV): sequencing the most valuable type-strain genomes for metagenomic binning, comparative biology and taxonomic classification.</title>
        <authorList>
            <person name="Goeker M."/>
        </authorList>
    </citation>
    <scope>NUCLEOTIDE SEQUENCE [LARGE SCALE GENOMIC DNA]</scope>
    <source>
        <strain evidence="7 8">DSM 24004</strain>
    </source>
</reference>
<evidence type="ECO:0000256" key="4">
    <source>
        <dbReference type="ARBA" id="ARBA00022842"/>
    </source>
</evidence>
<keyword evidence="5" id="KW-0694">RNA-binding</keyword>
<dbReference type="InterPro" id="IPR004659">
    <property type="entry name" value="RNase_E/G"/>
</dbReference>
<dbReference type="PANTHER" id="PTHR30001:SF0">
    <property type="entry name" value="RIBONUCLEASE G"/>
    <property type="match status" value="1"/>
</dbReference>
<evidence type="ECO:0000313" key="7">
    <source>
        <dbReference type="EMBL" id="MBP1927259.1"/>
    </source>
</evidence>